<reference evidence="2" key="1">
    <citation type="submission" date="2023-10" db="EMBL/GenBank/DDBJ databases">
        <authorList>
            <person name="Chen Y."/>
            <person name="Shah S."/>
            <person name="Dougan E. K."/>
            <person name="Thang M."/>
            <person name="Chan C."/>
        </authorList>
    </citation>
    <scope>NUCLEOTIDE SEQUENCE [LARGE SCALE GENOMIC DNA]</scope>
</reference>
<keyword evidence="3" id="KW-1185">Reference proteome</keyword>
<evidence type="ECO:0000256" key="1">
    <source>
        <dbReference type="SAM" id="MobiDB-lite"/>
    </source>
</evidence>
<protein>
    <submittedName>
        <fullName evidence="2">Uncharacterized protein</fullName>
    </submittedName>
</protein>
<comment type="caution">
    <text evidence="2">The sequence shown here is derived from an EMBL/GenBank/DDBJ whole genome shotgun (WGS) entry which is preliminary data.</text>
</comment>
<feature type="compositionally biased region" description="Low complexity" evidence="1">
    <location>
        <begin position="7"/>
        <end position="18"/>
    </location>
</feature>
<feature type="region of interest" description="Disordered" evidence="1">
    <location>
        <begin position="62"/>
        <end position="100"/>
    </location>
</feature>
<feature type="compositionally biased region" description="Basic residues" evidence="1">
    <location>
        <begin position="90"/>
        <end position="100"/>
    </location>
</feature>
<dbReference type="EMBL" id="CAUYUJ010000583">
    <property type="protein sequence ID" value="CAK0791447.1"/>
    <property type="molecule type" value="Genomic_DNA"/>
</dbReference>
<evidence type="ECO:0000313" key="2">
    <source>
        <dbReference type="EMBL" id="CAK0791447.1"/>
    </source>
</evidence>
<feature type="region of interest" description="Disordered" evidence="1">
    <location>
        <begin position="1"/>
        <end position="27"/>
    </location>
</feature>
<evidence type="ECO:0000313" key="3">
    <source>
        <dbReference type="Proteomes" id="UP001189429"/>
    </source>
</evidence>
<dbReference type="Proteomes" id="UP001189429">
    <property type="component" value="Unassembled WGS sequence"/>
</dbReference>
<accession>A0ABN9PMA7</accession>
<proteinExistence type="predicted"/>
<feature type="non-terminal residue" evidence="2">
    <location>
        <position position="1"/>
    </location>
</feature>
<name>A0ABN9PMA7_9DINO</name>
<organism evidence="2 3">
    <name type="scientific">Prorocentrum cordatum</name>
    <dbReference type="NCBI Taxonomy" id="2364126"/>
    <lineage>
        <taxon>Eukaryota</taxon>
        <taxon>Sar</taxon>
        <taxon>Alveolata</taxon>
        <taxon>Dinophyceae</taxon>
        <taxon>Prorocentrales</taxon>
        <taxon>Prorocentraceae</taxon>
        <taxon>Prorocentrum</taxon>
    </lineage>
</organism>
<gene>
    <name evidence="2" type="ORF">PCOR1329_LOCUS2333</name>
</gene>
<sequence>ASPSPRPATASAAGRLRPAPAPPGPAQDFVREAGSVHDFLDAHAPAPWASPGCHLHALQLGTQRPGRHRRVRSGGRAGLAPARRGADRPRRGRAHPPVRRVRHRLRLLREAPPGQQECSSTMTDCR</sequence>